<proteinExistence type="predicted"/>
<evidence type="ECO:0000313" key="4">
    <source>
        <dbReference type="Proteomes" id="UP000008144"/>
    </source>
</evidence>
<dbReference type="HOGENOM" id="CLU_924255_0_0_1"/>
<dbReference type="STRING" id="7719.ENSCINP00000031838"/>
<feature type="transmembrane region" description="Helical" evidence="2">
    <location>
        <begin position="220"/>
        <end position="245"/>
    </location>
</feature>
<keyword evidence="4" id="KW-1185">Reference proteome</keyword>
<sequence length="301" mass="32441">MGFAEDSDVAFVEGAEIYGRVLVDPVQNLGDSFDAHIEKVFICSGRDGYVPKYNPTNGEYGCLADAPNLRNRFKVLDKEQPDTQDTEANNVPFNAKLAIDDNEALQIVRQAGTDGFRMDSAPLFSVTVGREWYMHTIYTVKGTDNRKKRSNIHTYHSLVRSSHSRQRRAAAEIADTIGEEKDRGTQMMHVKLDRASPPVLRDNSRRPSGVTTTDSKAGGFPLLAVIIGGVSLLVVVVMVVGVVLYKRRGPSEATPAAAAAKTRYTGGKHIVTKKSGSGTKSAVVAGATSSSGYSSSDGSEV</sequence>
<evidence type="ECO:0000256" key="2">
    <source>
        <dbReference type="SAM" id="Phobius"/>
    </source>
</evidence>
<reference evidence="3" key="2">
    <citation type="submission" date="2025-08" db="UniProtKB">
        <authorList>
            <consortium name="Ensembl"/>
        </authorList>
    </citation>
    <scope>IDENTIFICATION</scope>
</reference>
<accession>H2XQA4</accession>
<evidence type="ECO:0000313" key="3">
    <source>
        <dbReference type="Ensembl" id="ENSCINP00000031838.1"/>
    </source>
</evidence>
<feature type="region of interest" description="Disordered" evidence="1">
    <location>
        <begin position="260"/>
        <end position="301"/>
    </location>
</feature>
<reference evidence="4" key="1">
    <citation type="journal article" date="2002" name="Science">
        <title>The draft genome of Ciona intestinalis: insights into chordate and vertebrate origins.</title>
        <authorList>
            <person name="Dehal P."/>
            <person name="Satou Y."/>
            <person name="Campbell R.K."/>
            <person name="Chapman J."/>
            <person name="Degnan B."/>
            <person name="De Tomaso A."/>
            <person name="Davidson B."/>
            <person name="Di Gregorio A."/>
            <person name="Gelpke M."/>
            <person name="Goodstein D.M."/>
            <person name="Harafuji N."/>
            <person name="Hastings K.E."/>
            <person name="Ho I."/>
            <person name="Hotta K."/>
            <person name="Huang W."/>
            <person name="Kawashima T."/>
            <person name="Lemaire P."/>
            <person name="Martinez D."/>
            <person name="Meinertzhagen I.A."/>
            <person name="Necula S."/>
            <person name="Nonaka M."/>
            <person name="Putnam N."/>
            <person name="Rash S."/>
            <person name="Saiga H."/>
            <person name="Satake M."/>
            <person name="Terry A."/>
            <person name="Yamada L."/>
            <person name="Wang H.G."/>
            <person name="Awazu S."/>
            <person name="Azumi K."/>
            <person name="Boore J."/>
            <person name="Branno M."/>
            <person name="Chin-Bow S."/>
            <person name="DeSantis R."/>
            <person name="Doyle S."/>
            <person name="Francino P."/>
            <person name="Keys D.N."/>
            <person name="Haga S."/>
            <person name="Hayashi H."/>
            <person name="Hino K."/>
            <person name="Imai K.S."/>
            <person name="Inaba K."/>
            <person name="Kano S."/>
            <person name="Kobayashi K."/>
            <person name="Kobayashi M."/>
            <person name="Lee B.I."/>
            <person name="Makabe K.W."/>
            <person name="Manohar C."/>
            <person name="Matassi G."/>
            <person name="Medina M."/>
            <person name="Mochizuki Y."/>
            <person name="Mount S."/>
            <person name="Morishita T."/>
            <person name="Miura S."/>
            <person name="Nakayama A."/>
            <person name="Nishizaka S."/>
            <person name="Nomoto H."/>
            <person name="Ohta F."/>
            <person name="Oishi K."/>
            <person name="Rigoutsos I."/>
            <person name="Sano M."/>
            <person name="Sasaki A."/>
            <person name="Sasakura Y."/>
            <person name="Shoguchi E."/>
            <person name="Shin-i T."/>
            <person name="Spagnuolo A."/>
            <person name="Stainier D."/>
            <person name="Suzuki M.M."/>
            <person name="Tassy O."/>
            <person name="Takatori N."/>
            <person name="Tokuoka M."/>
            <person name="Yagi K."/>
            <person name="Yoshizaki F."/>
            <person name="Wada S."/>
            <person name="Zhang C."/>
            <person name="Hyatt P.D."/>
            <person name="Larimer F."/>
            <person name="Detter C."/>
            <person name="Doggett N."/>
            <person name="Glavina T."/>
            <person name="Hawkins T."/>
            <person name="Richardson P."/>
            <person name="Lucas S."/>
            <person name="Kohara Y."/>
            <person name="Levine M."/>
            <person name="Satoh N."/>
            <person name="Rokhsar D.S."/>
        </authorList>
    </citation>
    <scope>NUCLEOTIDE SEQUENCE [LARGE SCALE GENOMIC DNA]</scope>
</reference>
<dbReference type="Proteomes" id="UP000008144">
    <property type="component" value="Unassembled WGS sequence"/>
</dbReference>
<organism evidence="3 4">
    <name type="scientific">Ciona intestinalis</name>
    <name type="common">Transparent sea squirt</name>
    <name type="synonym">Ascidia intestinalis</name>
    <dbReference type="NCBI Taxonomy" id="7719"/>
    <lineage>
        <taxon>Eukaryota</taxon>
        <taxon>Metazoa</taxon>
        <taxon>Chordata</taxon>
        <taxon>Tunicata</taxon>
        <taxon>Ascidiacea</taxon>
        <taxon>Phlebobranchia</taxon>
        <taxon>Cionidae</taxon>
        <taxon>Ciona</taxon>
    </lineage>
</organism>
<evidence type="ECO:0000256" key="1">
    <source>
        <dbReference type="SAM" id="MobiDB-lite"/>
    </source>
</evidence>
<keyword evidence="2" id="KW-0472">Membrane</keyword>
<keyword evidence="2" id="KW-0812">Transmembrane</keyword>
<feature type="compositionally biased region" description="Low complexity" evidence="1">
    <location>
        <begin position="281"/>
        <end position="301"/>
    </location>
</feature>
<reference evidence="3" key="3">
    <citation type="submission" date="2025-09" db="UniProtKB">
        <authorList>
            <consortium name="Ensembl"/>
        </authorList>
    </citation>
    <scope>IDENTIFICATION</scope>
</reference>
<protein>
    <submittedName>
        <fullName evidence="3">Uncharacterized protein</fullName>
    </submittedName>
</protein>
<dbReference type="AlphaFoldDB" id="H2XQA4"/>
<keyword evidence="2" id="KW-1133">Transmembrane helix</keyword>
<dbReference type="GeneTree" id="ENSGT00940000155313"/>
<name>H2XQA4_CIOIN</name>
<dbReference type="Ensembl" id="ENSCINT00000031802.1">
    <property type="protein sequence ID" value="ENSCINP00000031838.1"/>
    <property type="gene ID" value="ENSCING00000021264.1"/>
</dbReference>
<dbReference type="InParanoid" id="H2XQA4"/>